<comment type="caution">
    <text evidence="1">The sequence shown here is derived from an EMBL/GenBank/DDBJ whole genome shotgun (WGS) entry which is preliminary data.</text>
</comment>
<accession>A0A917UUJ2</accession>
<evidence type="ECO:0000313" key="1">
    <source>
        <dbReference type="EMBL" id="GGJ86325.1"/>
    </source>
</evidence>
<reference evidence="1" key="1">
    <citation type="journal article" date="2014" name="Int. J. Syst. Evol. Microbiol.">
        <title>Complete genome sequence of Corynebacterium casei LMG S-19264T (=DSM 44701T), isolated from a smear-ripened cheese.</title>
        <authorList>
            <consortium name="US DOE Joint Genome Institute (JGI-PGF)"/>
            <person name="Walter F."/>
            <person name="Albersmeier A."/>
            <person name="Kalinowski J."/>
            <person name="Ruckert C."/>
        </authorList>
    </citation>
    <scope>NUCLEOTIDE SEQUENCE</scope>
    <source>
        <strain evidence="1">JCM 30078</strain>
    </source>
</reference>
<gene>
    <name evidence="1" type="ORF">GCM10009304_10460</name>
</gene>
<dbReference type="Proteomes" id="UP000635983">
    <property type="component" value="Unassembled WGS sequence"/>
</dbReference>
<name>A0A917UUJ2_9PSED</name>
<dbReference type="AlphaFoldDB" id="A0A917UUJ2"/>
<evidence type="ECO:0000313" key="2">
    <source>
        <dbReference type="Proteomes" id="UP000635983"/>
    </source>
</evidence>
<protein>
    <submittedName>
        <fullName evidence="1">Uncharacterized protein</fullName>
    </submittedName>
</protein>
<sequence length="96" mass="10609">MRDRRSTGWLDCALKNSVALPKICMTRSTLSFCESGYFDTHVGKGSDAFPGVSSKEIRSRLVVEPIDSRRSNYINEDVAIIETFASLSKISAVTFA</sequence>
<keyword evidence="2" id="KW-1185">Reference proteome</keyword>
<proteinExistence type="predicted"/>
<dbReference type="EMBL" id="BMPO01000002">
    <property type="protein sequence ID" value="GGJ86325.1"/>
    <property type="molecule type" value="Genomic_DNA"/>
</dbReference>
<organism evidence="1 2">
    <name type="scientific">Pseudomonas matsuisoli</name>
    <dbReference type="NCBI Taxonomy" id="1515666"/>
    <lineage>
        <taxon>Bacteria</taxon>
        <taxon>Pseudomonadati</taxon>
        <taxon>Pseudomonadota</taxon>
        <taxon>Gammaproteobacteria</taxon>
        <taxon>Pseudomonadales</taxon>
        <taxon>Pseudomonadaceae</taxon>
        <taxon>Pseudomonas</taxon>
    </lineage>
</organism>
<reference evidence="1" key="2">
    <citation type="submission" date="2020-09" db="EMBL/GenBank/DDBJ databases">
        <authorList>
            <person name="Sun Q."/>
            <person name="Ohkuma M."/>
        </authorList>
    </citation>
    <scope>NUCLEOTIDE SEQUENCE</scope>
    <source>
        <strain evidence="1">JCM 30078</strain>
    </source>
</reference>